<feature type="chain" id="PRO_5003089354" evidence="2">
    <location>
        <begin position="22"/>
        <end position="224"/>
    </location>
</feature>
<dbReference type="HOGENOM" id="CLU_1236475_0_0_1"/>
<protein>
    <submittedName>
        <fullName evidence="3">Uncharacterized protein</fullName>
    </submittedName>
</protein>
<dbReference type="AlphaFoldDB" id="D6WHM4"/>
<evidence type="ECO:0000313" key="4">
    <source>
        <dbReference type="Proteomes" id="UP000007266"/>
    </source>
</evidence>
<accession>D6WHM4</accession>
<evidence type="ECO:0000256" key="1">
    <source>
        <dbReference type="SAM" id="MobiDB-lite"/>
    </source>
</evidence>
<dbReference type="OrthoDB" id="10514901at2759"/>
<feature type="region of interest" description="Disordered" evidence="1">
    <location>
        <begin position="201"/>
        <end position="224"/>
    </location>
</feature>
<organism evidence="3 4">
    <name type="scientific">Tribolium castaneum</name>
    <name type="common">Red flour beetle</name>
    <dbReference type="NCBI Taxonomy" id="7070"/>
    <lineage>
        <taxon>Eukaryota</taxon>
        <taxon>Metazoa</taxon>
        <taxon>Ecdysozoa</taxon>
        <taxon>Arthropoda</taxon>
        <taxon>Hexapoda</taxon>
        <taxon>Insecta</taxon>
        <taxon>Pterygota</taxon>
        <taxon>Neoptera</taxon>
        <taxon>Endopterygota</taxon>
        <taxon>Coleoptera</taxon>
        <taxon>Polyphaga</taxon>
        <taxon>Cucujiformia</taxon>
        <taxon>Tenebrionidae</taxon>
        <taxon>Tenebrionidae incertae sedis</taxon>
        <taxon>Tribolium</taxon>
    </lineage>
</organism>
<proteinExistence type="predicted"/>
<feature type="signal peptide" evidence="2">
    <location>
        <begin position="1"/>
        <end position="21"/>
    </location>
</feature>
<feature type="compositionally biased region" description="Basic residues" evidence="1">
    <location>
        <begin position="41"/>
        <end position="59"/>
    </location>
</feature>
<feature type="region of interest" description="Disordered" evidence="1">
    <location>
        <begin position="39"/>
        <end position="59"/>
    </location>
</feature>
<reference evidence="3 4" key="1">
    <citation type="journal article" date="2008" name="Nature">
        <title>The genome of the model beetle and pest Tribolium castaneum.</title>
        <authorList>
            <consortium name="Tribolium Genome Sequencing Consortium"/>
            <person name="Richards S."/>
            <person name="Gibbs R.A."/>
            <person name="Weinstock G.M."/>
            <person name="Brown S.J."/>
            <person name="Denell R."/>
            <person name="Beeman R.W."/>
            <person name="Gibbs R."/>
            <person name="Beeman R.W."/>
            <person name="Brown S.J."/>
            <person name="Bucher G."/>
            <person name="Friedrich M."/>
            <person name="Grimmelikhuijzen C.J."/>
            <person name="Klingler M."/>
            <person name="Lorenzen M."/>
            <person name="Richards S."/>
            <person name="Roth S."/>
            <person name="Schroder R."/>
            <person name="Tautz D."/>
            <person name="Zdobnov E.M."/>
            <person name="Muzny D."/>
            <person name="Gibbs R.A."/>
            <person name="Weinstock G.M."/>
            <person name="Attaway T."/>
            <person name="Bell S."/>
            <person name="Buhay C.J."/>
            <person name="Chandrabose M.N."/>
            <person name="Chavez D."/>
            <person name="Clerk-Blankenburg K.P."/>
            <person name="Cree A."/>
            <person name="Dao M."/>
            <person name="Davis C."/>
            <person name="Chacko J."/>
            <person name="Dinh H."/>
            <person name="Dugan-Rocha S."/>
            <person name="Fowler G."/>
            <person name="Garner T.T."/>
            <person name="Garnes J."/>
            <person name="Gnirke A."/>
            <person name="Hawes A."/>
            <person name="Hernandez J."/>
            <person name="Hines S."/>
            <person name="Holder M."/>
            <person name="Hume J."/>
            <person name="Jhangiani S.N."/>
            <person name="Joshi V."/>
            <person name="Khan Z.M."/>
            <person name="Jackson L."/>
            <person name="Kovar C."/>
            <person name="Kowis A."/>
            <person name="Lee S."/>
            <person name="Lewis L.R."/>
            <person name="Margolis J."/>
            <person name="Morgan M."/>
            <person name="Nazareth L.V."/>
            <person name="Nguyen N."/>
            <person name="Okwuonu G."/>
            <person name="Parker D."/>
            <person name="Richards S."/>
            <person name="Ruiz S.J."/>
            <person name="Santibanez J."/>
            <person name="Savard J."/>
            <person name="Scherer S.E."/>
            <person name="Schneider B."/>
            <person name="Sodergren E."/>
            <person name="Tautz D."/>
            <person name="Vattahil S."/>
            <person name="Villasana D."/>
            <person name="White C.S."/>
            <person name="Wright R."/>
            <person name="Park Y."/>
            <person name="Beeman R.W."/>
            <person name="Lord J."/>
            <person name="Oppert B."/>
            <person name="Lorenzen M."/>
            <person name="Brown S."/>
            <person name="Wang L."/>
            <person name="Savard J."/>
            <person name="Tautz D."/>
            <person name="Richards S."/>
            <person name="Weinstock G."/>
            <person name="Gibbs R.A."/>
            <person name="Liu Y."/>
            <person name="Worley K."/>
            <person name="Weinstock G."/>
            <person name="Elsik C.G."/>
            <person name="Reese J.T."/>
            <person name="Elhaik E."/>
            <person name="Landan G."/>
            <person name="Graur D."/>
            <person name="Arensburger P."/>
            <person name="Atkinson P."/>
            <person name="Beeman R.W."/>
            <person name="Beidler J."/>
            <person name="Brown S.J."/>
            <person name="Demuth J.P."/>
            <person name="Drury D.W."/>
            <person name="Du Y.Z."/>
            <person name="Fujiwara H."/>
            <person name="Lorenzen M."/>
            <person name="Maselli V."/>
            <person name="Osanai M."/>
            <person name="Park Y."/>
            <person name="Robertson H.M."/>
            <person name="Tu Z."/>
            <person name="Wang J.J."/>
            <person name="Wang S."/>
            <person name="Richards S."/>
            <person name="Song H."/>
            <person name="Zhang L."/>
            <person name="Sodergren E."/>
            <person name="Werner D."/>
            <person name="Stanke M."/>
            <person name="Morgenstern B."/>
            <person name="Solovyev V."/>
            <person name="Kosarev P."/>
            <person name="Brown G."/>
            <person name="Chen H.C."/>
            <person name="Ermolaeva O."/>
            <person name="Hlavina W."/>
            <person name="Kapustin Y."/>
            <person name="Kiryutin B."/>
            <person name="Kitts P."/>
            <person name="Maglott D."/>
            <person name="Pruitt K."/>
            <person name="Sapojnikov V."/>
            <person name="Souvorov A."/>
            <person name="Mackey A.J."/>
            <person name="Waterhouse R.M."/>
            <person name="Wyder S."/>
            <person name="Zdobnov E.M."/>
            <person name="Zdobnov E.M."/>
            <person name="Wyder S."/>
            <person name="Kriventseva E.V."/>
            <person name="Kadowaki T."/>
            <person name="Bork P."/>
            <person name="Aranda M."/>
            <person name="Bao R."/>
            <person name="Beermann A."/>
            <person name="Berns N."/>
            <person name="Bolognesi R."/>
            <person name="Bonneton F."/>
            <person name="Bopp D."/>
            <person name="Brown S.J."/>
            <person name="Bucher G."/>
            <person name="Butts T."/>
            <person name="Chaumot A."/>
            <person name="Denell R.E."/>
            <person name="Ferrier D.E."/>
            <person name="Friedrich M."/>
            <person name="Gordon C.M."/>
            <person name="Jindra M."/>
            <person name="Klingler M."/>
            <person name="Lan Q."/>
            <person name="Lattorff H.M."/>
            <person name="Laudet V."/>
            <person name="von Levetsow C."/>
            <person name="Liu Z."/>
            <person name="Lutz R."/>
            <person name="Lynch J.A."/>
            <person name="da Fonseca R.N."/>
            <person name="Posnien N."/>
            <person name="Reuter R."/>
            <person name="Roth S."/>
            <person name="Savard J."/>
            <person name="Schinko J.B."/>
            <person name="Schmitt C."/>
            <person name="Schoppmeier M."/>
            <person name="Schroder R."/>
            <person name="Shippy T.D."/>
            <person name="Simonnet F."/>
            <person name="Marques-Souza H."/>
            <person name="Tautz D."/>
            <person name="Tomoyasu Y."/>
            <person name="Trauner J."/>
            <person name="Van der Zee M."/>
            <person name="Vervoort M."/>
            <person name="Wittkopp N."/>
            <person name="Wimmer E.A."/>
            <person name="Yang X."/>
            <person name="Jones A.K."/>
            <person name="Sattelle D.B."/>
            <person name="Ebert P.R."/>
            <person name="Nelson D."/>
            <person name="Scott J.G."/>
            <person name="Beeman R.W."/>
            <person name="Muthukrishnan S."/>
            <person name="Kramer K.J."/>
            <person name="Arakane Y."/>
            <person name="Beeman R.W."/>
            <person name="Zhu Q."/>
            <person name="Hogenkamp D."/>
            <person name="Dixit R."/>
            <person name="Oppert B."/>
            <person name="Jiang H."/>
            <person name="Zou Z."/>
            <person name="Marshall J."/>
            <person name="Elpidina E."/>
            <person name="Vinokurov K."/>
            <person name="Oppert C."/>
            <person name="Zou Z."/>
            <person name="Evans J."/>
            <person name="Lu Z."/>
            <person name="Zhao P."/>
            <person name="Sumathipala N."/>
            <person name="Altincicek B."/>
            <person name="Vilcinskas A."/>
            <person name="Williams M."/>
            <person name="Hultmark D."/>
            <person name="Hetru C."/>
            <person name="Jiang H."/>
            <person name="Grimmelikhuijzen C.J."/>
            <person name="Hauser F."/>
            <person name="Cazzamali G."/>
            <person name="Williamson M."/>
            <person name="Park Y."/>
            <person name="Li B."/>
            <person name="Tanaka Y."/>
            <person name="Predel R."/>
            <person name="Neupert S."/>
            <person name="Schachtner J."/>
            <person name="Verleyen P."/>
            <person name="Raible F."/>
            <person name="Bork P."/>
            <person name="Friedrich M."/>
            <person name="Walden K.K."/>
            <person name="Robertson H.M."/>
            <person name="Angeli S."/>
            <person name="Foret S."/>
            <person name="Bucher G."/>
            <person name="Schuetz S."/>
            <person name="Maleszka R."/>
            <person name="Wimmer E.A."/>
            <person name="Beeman R.W."/>
            <person name="Lorenzen M."/>
            <person name="Tomoyasu Y."/>
            <person name="Miller S.C."/>
            <person name="Grossmann D."/>
            <person name="Bucher G."/>
        </authorList>
    </citation>
    <scope>NUCLEOTIDE SEQUENCE [LARGE SCALE GENOMIC DNA]</scope>
    <source>
        <strain evidence="3 4">Georgia GA2</strain>
    </source>
</reference>
<evidence type="ECO:0000256" key="2">
    <source>
        <dbReference type="SAM" id="SignalP"/>
    </source>
</evidence>
<name>D6WHM4_TRICA</name>
<gene>
    <name evidence="3" type="primary">AUGUSTUS-3.0.2_02489</name>
    <name evidence="3" type="ORF">TcasGA2_TC002489</name>
</gene>
<reference evidence="3 4" key="2">
    <citation type="journal article" date="2010" name="Nucleic Acids Res.">
        <title>BeetleBase in 2010: revisions to provide comprehensive genomic information for Tribolium castaneum.</title>
        <authorList>
            <person name="Kim H.S."/>
            <person name="Murphy T."/>
            <person name="Xia J."/>
            <person name="Caragea D."/>
            <person name="Park Y."/>
            <person name="Beeman R.W."/>
            <person name="Lorenzen M.D."/>
            <person name="Butcher S."/>
            <person name="Manak J.R."/>
            <person name="Brown S.J."/>
        </authorList>
    </citation>
    <scope>GENOME REANNOTATION</scope>
    <source>
        <strain evidence="3 4">Georgia GA2</strain>
    </source>
</reference>
<dbReference type="Proteomes" id="UP000007266">
    <property type="component" value="Linkage group 3"/>
</dbReference>
<keyword evidence="2" id="KW-0732">Signal</keyword>
<evidence type="ECO:0000313" key="3">
    <source>
        <dbReference type="EMBL" id="EEZ99724.1"/>
    </source>
</evidence>
<dbReference type="EMBL" id="KQ971331">
    <property type="protein sequence ID" value="EEZ99724.1"/>
    <property type="molecule type" value="Genomic_DNA"/>
</dbReference>
<feature type="compositionally biased region" description="Basic residues" evidence="1">
    <location>
        <begin position="208"/>
        <end position="224"/>
    </location>
</feature>
<sequence length="224" mass="26836">MRVNLISQLLLLLLVFNVIVAFNHLEKRDVHRIIIQEESRRPKRQQGHKKHHRHVKRRPKHSFENFSLASYESSNESSKKYGSHSSFSARPRGHFYESNEDFKRQRHKHDSSEYRSFDKNRRKNLTEVLLPPWSDSSYGHVDNFPDFTFNQKFIDLPQDPFRDFKLVAVPENTYEVRENPNEGGNFYLTTQSSIFFDKPFSENVKDKRTPKRGRKRKQKQAFIR</sequence>
<keyword evidence="4" id="KW-1185">Reference proteome</keyword>
<dbReference type="KEGG" id="tca:107397680"/>